<dbReference type="OMA" id="CEDPLAD"/>
<dbReference type="AlphaFoldDB" id="W3X2D2"/>
<evidence type="ECO:0000313" key="2">
    <source>
        <dbReference type="EMBL" id="ETS80220.1"/>
    </source>
</evidence>
<dbReference type="RefSeq" id="XP_007834521.1">
    <property type="nucleotide sequence ID" value="XM_007836330.1"/>
</dbReference>
<dbReference type="GeneID" id="19272762"/>
<evidence type="ECO:0000256" key="1">
    <source>
        <dbReference type="SAM" id="MobiDB-lite"/>
    </source>
</evidence>
<protein>
    <submittedName>
        <fullName evidence="2">Uncharacterized protein</fullName>
    </submittedName>
</protein>
<dbReference type="EMBL" id="KI912113">
    <property type="protein sequence ID" value="ETS80220.1"/>
    <property type="molecule type" value="Genomic_DNA"/>
</dbReference>
<dbReference type="HOGENOM" id="CLU_842269_0_0_1"/>
<dbReference type="Proteomes" id="UP000030651">
    <property type="component" value="Unassembled WGS sequence"/>
</dbReference>
<gene>
    <name evidence="2" type="ORF">PFICI_07749</name>
</gene>
<sequence>MPVIQTDCRGCGCGQSGCYSCEDPLADPFFQQPESESELEVKAESVSESEQGDDAPYTEGPKLSSSLAPLRKRRRLADDGDVDERDGDVAPPVKRPDTDEVSFKEMVNALGEQTVRSTLIRLASMAPSAQVSIRHAYAQQLREERMPQHPLFYDSISKELWHMLYTSPASDIYRRTSSVHERHSLATQTAVKIGQRVRDMFFGIHENSPFATRLIVLETFRKILKSILLGGNCQELAGAVRHLFEPEPSSVRGGDVPDYLRMPGDYFFCVYTMSVEDRIRAGKTVDRDSTLADKFKWCRDEARRLGLKSFKPLDHLLREWGVPPDGQSWD</sequence>
<reference evidence="3" key="1">
    <citation type="journal article" date="2015" name="BMC Genomics">
        <title>Genomic and transcriptomic analysis of the endophytic fungus Pestalotiopsis fici reveals its lifestyle and high potential for synthesis of natural products.</title>
        <authorList>
            <person name="Wang X."/>
            <person name="Zhang X."/>
            <person name="Liu L."/>
            <person name="Xiang M."/>
            <person name="Wang W."/>
            <person name="Sun X."/>
            <person name="Che Y."/>
            <person name="Guo L."/>
            <person name="Liu G."/>
            <person name="Guo L."/>
            <person name="Wang C."/>
            <person name="Yin W.B."/>
            <person name="Stadler M."/>
            <person name="Zhang X."/>
            <person name="Liu X."/>
        </authorList>
    </citation>
    <scope>NUCLEOTIDE SEQUENCE [LARGE SCALE GENOMIC DNA]</scope>
    <source>
        <strain evidence="3">W106-1 / CGMCC3.15140</strain>
    </source>
</reference>
<accession>W3X2D2</accession>
<dbReference type="KEGG" id="pfy:PFICI_07749"/>
<name>W3X2D2_PESFW</name>
<feature type="region of interest" description="Disordered" evidence="1">
    <location>
        <begin position="24"/>
        <end position="99"/>
    </location>
</feature>
<organism evidence="2 3">
    <name type="scientific">Pestalotiopsis fici (strain W106-1 / CGMCC3.15140)</name>
    <dbReference type="NCBI Taxonomy" id="1229662"/>
    <lineage>
        <taxon>Eukaryota</taxon>
        <taxon>Fungi</taxon>
        <taxon>Dikarya</taxon>
        <taxon>Ascomycota</taxon>
        <taxon>Pezizomycotina</taxon>
        <taxon>Sordariomycetes</taxon>
        <taxon>Xylariomycetidae</taxon>
        <taxon>Amphisphaeriales</taxon>
        <taxon>Sporocadaceae</taxon>
        <taxon>Pestalotiopsis</taxon>
    </lineage>
</organism>
<dbReference type="InParanoid" id="W3X2D2"/>
<evidence type="ECO:0000313" key="3">
    <source>
        <dbReference type="Proteomes" id="UP000030651"/>
    </source>
</evidence>
<proteinExistence type="predicted"/>
<keyword evidence="3" id="KW-1185">Reference proteome</keyword>
<dbReference type="OrthoDB" id="4364733at2759"/>